<evidence type="ECO:0000259" key="11">
    <source>
        <dbReference type="SMART" id="SM00768"/>
    </source>
</evidence>
<dbReference type="EC" id="3.2.1.39" evidence="3"/>
<dbReference type="PANTHER" id="PTHR32227">
    <property type="entry name" value="GLUCAN ENDO-1,3-BETA-GLUCOSIDASE BG1-RELATED-RELATED"/>
    <property type="match status" value="1"/>
</dbReference>
<evidence type="ECO:0000256" key="10">
    <source>
        <dbReference type="SAM" id="SignalP"/>
    </source>
</evidence>
<comment type="caution">
    <text evidence="12">The sequence shown here is derived from an EMBL/GenBank/DDBJ whole genome shotgun (WGS) entry which is preliminary data.</text>
</comment>
<dbReference type="FunFam" id="3.20.20.80:FF:000005">
    <property type="entry name" value="Glucan endo-1,3-beta-glucosidase 14"/>
    <property type="match status" value="1"/>
</dbReference>
<organism evidence="12 13">
    <name type="scientific">Platanthera zijinensis</name>
    <dbReference type="NCBI Taxonomy" id="2320716"/>
    <lineage>
        <taxon>Eukaryota</taxon>
        <taxon>Viridiplantae</taxon>
        <taxon>Streptophyta</taxon>
        <taxon>Embryophyta</taxon>
        <taxon>Tracheophyta</taxon>
        <taxon>Spermatophyta</taxon>
        <taxon>Magnoliopsida</taxon>
        <taxon>Liliopsida</taxon>
        <taxon>Asparagales</taxon>
        <taxon>Orchidaceae</taxon>
        <taxon>Orchidoideae</taxon>
        <taxon>Orchideae</taxon>
        <taxon>Orchidinae</taxon>
        <taxon>Platanthera</taxon>
    </lineage>
</organism>
<dbReference type="Gene3D" id="3.20.20.80">
    <property type="entry name" value="Glycosidases"/>
    <property type="match status" value="1"/>
</dbReference>
<accession>A0AAP0B4N4</accession>
<feature type="domain" description="X8" evidence="11">
    <location>
        <begin position="345"/>
        <end position="416"/>
    </location>
</feature>
<evidence type="ECO:0000313" key="13">
    <source>
        <dbReference type="Proteomes" id="UP001418222"/>
    </source>
</evidence>
<evidence type="ECO:0000256" key="8">
    <source>
        <dbReference type="RuleBase" id="RU004335"/>
    </source>
</evidence>
<dbReference type="SMART" id="SM00768">
    <property type="entry name" value="X8"/>
    <property type="match status" value="1"/>
</dbReference>
<protein>
    <recommendedName>
        <fullName evidence="3">glucan endo-1,3-beta-D-glucosidase</fullName>
        <ecNumber evidence="3">3.2.1.39</ecNumber>
    </recommendedName>
</protein>
<dbReference type="Pfam" id="PF07983">
    <property type="entry name" value="X8"/>
    <property type="match status" value="1"/>
</dbReference>
<dbReference type="AlphaFoldDB" id="A0AAP0B4N4"/>
<dbReference type="InterPro" id="IPR017853">
    <property type="entry name" value="GH"/>
</dbReference>
<proteinExistence type="inferred from homology"/>
<keyword evidence="6" id="KW-1015">Disulfide bond</keyword>
<evidence type="ECO:0000256" key="6">
    <source>
        <dbReference type="ARBA" id="ARBA00023157"/>
    </source>
</evidence>
<gene>
    <name evidence="12" type="primary">GLC1</name>
    <name evidence="12" type="ORF">KSP39_PZI018418</name>
</gene>
<dbReference type="PROSITE" id="PS00587">
    <property type="entry name" value="GLYCOSYL_HYDROL_F17"/>
    <property type="match status" value="1"/>
</dbReference>
<keyword evidence="7 9" id="KW-0326">Glycosidase</keyword>
<dbReference type="InterPro" id="IPR000490">
    <property type="entry name" value="Glyco_hydro_17"/>
</dbReference>
<dbReference type="InterPro" id="IPR012946">
    <property type="entry name" value="X8"/>
</dbReference>
<keyword evidence="4 10" id="KW-0732">Signal</keyword>
<keyword evidence="5 9" id="KW-0378">Hydrolase</keyword>
<comment type="similarity">
    <text evidence="2 8">Belongs to the glycosyl hydrolase 17 family.</text>
</comment>
<evidence type="ECO:0000256" key="1">
    <source>
        <dbReference type="ARBA" id="ARBA00000382"/>
    </source>
</evidence>
<name>A0AAP0B4N4_9ASPA</name>
<evidence type="ECO:0000256" key="7">
    <source>
        <dbReference type="ARBA" id="ARBA00023295"/>
    </source>
</evidence>
<dbReference type="SUPFAM" id="SSF51445">
    <property type="entry name" value="(Trans)glycosidases"/>
    <property type="match status" value="1"/>
</dbReference>
<dbReference type="InterPro" id="IPR044965">
    <property type="entry name" value="Glyco_hydro_17_plant"/>
</dbReference>
<evidence type="ECO:0000256" key="3">
    <source>
        <dbReference type="ARBA" id="ARBA00012780"/>
    </source>
</evidence>
<dbReference type="Proteomes" id="UP001418222">
    <property type="component" value="Unassembled WGS sequence"/>
</dbReference>
<keyword evidence="13" id="KW-1185">Reference proteome</keyword>
<dbReference type="GO" id="GO:0042973">
    <property type="term" value="F:glucan endo-1,3-beta-D-glucosidase activity"/>
    <property type="evidence" value="ECO:0007669"/>
    <property type="project" value="UniProtKB-EC"/>
</dbReference>
<evidence type="ECO:0000256" key="5">
    <source>
        <dbReference type="ARBA" id="ARBA00022801"/>
    </source>
</evidence>
<dbReference type="Gene3D" id="1.20.58.1040">
    <property type="match status" value="1"/>
</dbReference>
<dbReference type="GO" id="GO:0005975">
    <property type="term" value="P:carbohydrate metabolic process"/>
    <property type="evidence" value="ECO:0007669"/>
    <property type="project" value="InterPro"/>
</dbReference>
<reference evidence="12 13" key="1">
    <citation type="journal article" date="2022" name="Nat. Plants">
        <title>Genomes of leafy and leafless Platanthera orchids illuminate the evolution of mycoheterotrophy.</title>
        <authorList>
            <person name="Li M.H."/>
            <person name="Liu K.W."/>
            <person name="Li Z."/>
            <person name="Lu H.C."/>
            <person name="Ye Q.L."/>
            <person name="Zhang D."/>
            <person name="Wang J.Y."/>
            <person name="Li Y.F."/>
            <person name="Zhong Z.M."/>
            <person name="Liu X."/>
            <person name="Yu X."/>
            <person name="Liu D.K."/>
            <person name="Tu X.D."/>
            <person name="Liu B."/>
            <person name="Hao Y."/>
            <person name="Liao X.Y."/>
            <person name="Jiang Y.T."/>
            <person name="Sun W.H."/>
            <person name="Chen J."/>
            <person name="Chen Y.Q."/>
            <person name="Ai Y."/>
            <person name="Zhai J.W."/>
            <person name="Wu S.S."/>
            <person name="Zhou Z."/>
            <person name="Hsiao Y.Y."/>
            <person name="Wu W.L."/>
            <person name="Chen Y.Y."/>
            <person name="Lin Y.F."/>
            <person name="Hsu J.L."/>
            <person name="Li C.Y."/>
            <person name="Wang Z.W."/>
            <person name="Zhao X."/>
            <person name="Zhong W.Y."/>
            <person name="Ma X.K."/>
            <person name="Ma L."/>
            <person name="Huang J."/>
            <person name="Chen G.Z."/>
            <person name="Huang M.Z."/>
            <person name="Huang L."/>
            <person name="Peng D.H."/>
            <person name="Luo Y.B."/>
            <person name="Zou S.Q."/>
            <person name="Chen S.P."/>
            <person name="Lan S."/>
            <person name="Tsai W.C."/>
            <person name="Van de Peer Y."/>
            <person name="Liu Z.J."/>
        </authorList>
    </citation>
    <scope>NUCLEOTIDE SEQUENCE [LARGE SCALE GENOMIC DNA]</scope>
    <source>
        <strain evidence="12">Lor287</strain>
    </source>
</reference>
<feature type="signal peptide" evidence="10">
    <location>
        <begin position="1"/>
        <end position="31"/>
    </location>
</feature>
<sequence>MAGTLTAPNFRPSIPAFILLALLSFPSCVLSIGVNYGTLADDLPPPSQVASFLKSKTYIDRVKIFDCNPDILRSFAGSGISLFITAPNGDIPSLSRLPGARAWVAANISPFYPAANISLIAVGNEIMASGDRNLIAHLVPAMRSLSAALSAAGFPQIRVSTPHSLGILSASQPPSSGRFRRGYDRAIFAPMLDFHRRTKTPFVVNPYPYFGYTDQTLNYALFKPNRGIYDPVTRITYTNMFDAQLDAVFSAVSRLGYGDVEIAIGETGWPTAAEPGQTGVDPAAAASYVGNVIRHVSSGKGTPLMPNRKFETYIFALFNEDLKPGPIAERNWASSGRILHRCTTPAFSMPAVSVAGVDCRPIQPGGSCFEPNLIQAHASYAMNAYYQAAGRHDFNCDFGQTGVISNSNPGHGNCKFVS</sequence>
<evidence type="ECO:0000256" key="2">
    <source>
        <dbReference type="ARBA" id="ARBA00008773"/>
    </source>
</evidence>
<comment type="catalytic activity">
    <reaction evidence="1">
        <text>Hydrolysis of (1-&gt;3)-beta-D-glucosidic linkages in (1-&gt;3)-beta-D-glucans.</text>
        <dbReference type="EC" id="3.2.1.39"/>
    </reaction>
</comment>
<dbReference type="EMBL" id="JBBWWQ010000016">
    <property type="protein sequence ID" value="KAK8926523.1"/>
    <property type="molecule type" value="Genomic_DNA"/>
</dbReference>
<dbReference type="Pfam" id="PF00332">
    <property type="entry name" value="Glyco_hydro_17"/>
    <property type="match status" value="1"/>
</dbReference>
<evidence type="ECO:0000256" key="4">
    <source>
        <dbReference type="ARBA" id="ARBA00022729"/>
    </source>
</evidence>
<evidence type="ECO:0000313" key="12">
    <source>
        <dbReference type="EMBL" id="KAK8926523.1"/>
    </source>
</evidence>
<evidence type="ECO:0000256" key="9">
    <source>
        <dbReference type="RuleBase" id="RU004336"/>
    </source>
</evidence>
<feature type="chain" id="PRO_5042861605" description="glucan endo-1,3-beta-D-glucosidase" evidence="10">
    <location>
        <begin position="32"/>
        <end position="418"/>
    </location>
</feature>